<name>A0A4S2MLT7_9PEZI</name>
<dbReference type="AlphaFoldDB" id="A0A4S2MLT7"/>
<keyword evidence="3" id="KW-1185">Reference proteome</keyword>
<evidence type="ECO:0000313" key="3">
    <source>
        <dbReference type="Proteomes" id="UP000298138"/>
    </source>
</evidence>
<organism evidence="2 3">
    <name type="scientific">Ascodesmis nigricans</name>
    <dbReference type="NCBI Taxonomy" id="341454"/>
    <lineage>
        <taxon>Eukaryota</taxon>
        <taxon>Fungi</taxon>
        <taxon>Dikarya</taxon>
        <taxon>Ascomycota</taxon>
        <taxon>Pezizomycotina</taxon>
        <taxon>Pezizomycetes</taxon>
        <taxon>Pezizales</taxon>
        <taxon>Ascodesmidaceae</taxon>
        <taxon>Ascodesmis</taxon>
    </lineage>
</organism>
<proteinExistence type="predicted"/>
<dbReference type="InParanoid" id="A0A4S2MLT7"/>
<gene>
    <name evidence="2" type="ORF">EX30DRAFT_171372</name>
</gene>
<feature type="region of interest" description="Disordered" evidence="1">
    <location>
        <begin position="151"/>
        <end position="186"/>
    </location>
</feature>
<reference evidence="2 3" key="1">
    <citation type="submission" date="2019-04" db="EMBL/GenBank/DDBJ databases">
        <title>Comparative genomics and transcriptomics to analyze fruiting body development in filamentous ascomycetes.</title>
        <authorList>
            <consortium name="DOE Joint Genome Institute"/>
            <person name="Lutkenhaus R."/>
            <person name="Traeger S."/>
            <person name="Breuer J."/>
            <person name="Kuo A."/>
            <person name="Lipzen A."/>
            <person name="Pangilinan J."/>
            <person name="Dilworth D."/>
            <person name="Sandor L."/>
            <person name="Poggeler S."/>
            <person name="Barry K."/>
            <person name="Grigoriev I.V."/>
            <person name="Nowrousian M."/>
        </authorList>
    </citation>
    <scope>NUCLEOTIDE SEQUENCE [LARGE SCALE GENOMIC DNA]</scope>
    <source>
        <strain evidence="2 3">CBS 389.68</strain>
    </source>
</reference>
<sequence length="238" mass="27132">MATFDLPSILTSPPLLLRLPASEKTYTLHRTLLQSPHTNLLTNTKRRTTTLQLPPGTHQSSLERVLEYLYTRRYDGLLSHGAGEEEDGEEEEEEQHPIVAAAAKGAIGVWDGPKPVFTKARNWSSYTSIYVPGLQNAYDGEISASTTEFADYEPQLRDPQSQQDGEEEEEKKKKKRKQEQRAADPSQRLHTHLDIYFLSRRFEVLGLPEQVLAAIAAEAVRLSRRRRGRWLQRGGQRR</sequence>
<evidence type="ECO:0000256" key="1">
    <source>
        <dbReference type="SAM" id="MobiDB-lite"/>
    </source>
</evidence>
<protein>
    <submittedName>
        <fullName evidence="2">Uncharacterized protein</fullName>
    </submittedName>
</protein>
<dbReference type="EMBL" id="ML220146">
    <property type="protein sequence ID" value="TGZ78036.1"/>
    <property type="molecule type" value="Genomic_DNA"/>
</dbReference>
<accession>A0A4S2MLT7</accession>
<dbReference type="Proteomes" id="UP000298138">
    <property type="component" value="Unassembled WGS sequence"/>
</dbReference>
<evidence type="ECO:0000313" key="2">
    <source>
        <dbReference type="EMBL" id="TGZ78036.1"/>
    </source>
</evidence>